<evidence type="ECO:0000313" key="5">
    <source>
        <dbReference type="Proteomes" id="UP000315648"/>
    </source>
</evidence>
<feature type="transmembrane region" description="Helical" evidence="2">
    <location>
        <begin position="21"/>
        <end position="47"/>
    </location>
</feature>
<evidence type="ECO:0000256" key="2">
    <source>
        <dbReference type="SAM" id="Phobius"/>
    </source>
</evidence>
<dbReference type="PANTHER" id="PTHR30093">
    <property type="entry name" value="GENERAL SECRETION PATHWAY PROTEIN G"/>
    <property type="match status" value="1"/>
</dbReference>
<reference evidence="4 5" key="1">
    <citation type="submission" date="2019-07" db="EMBL/GenBank/DDBJ databases">
        <title>Description of 53C-WASEF.</title>
        <authorList>
            <person name="Pitt A."/>
            <person name="Hahn M.W."/>
        </authorList>
    </citation>
    <scope>NUCLEOTIDE SEQUENCE [LARGE SCALE GENOMIC DNA]</scope>
    <source>
        <strain evidence="4 5">53C-WASEF</strain>
    </source>
</reference>
<dbReference type="PRINTS" id="PR00813">
    <property type="entry name" value="BCTERIALGSPG"/>
</dbReference>
<gene>
    <name evidence="4" type="ORF">FPL22_09760</name>
</gene>
<dbReference type="GO" id="GO:0015627">
    <property type="term" value="C:type II protein secretion system complex"/>
    <property type="evidence" value="ECO:0007669"/>
    <property type="project" value="InterPro"/>
</dbReference>
<organism evidence="4 5">
    <name type="scientific">Rariglobus hedericola</name>
    <dbReference type="NCBI Taxonomy" id="2597822"/>
    <lineage>
        <taxon>Bacteria</taxon>
        <taxon>Pseudomonadati</taxon>
        <taxon>Verrucomicrobiota</taxon>
        <taxon>Opitutia</taxon>
        <taxon>Opitutales</taxon>
        <taxon>Opitutaceae</taxon>
        <taxon>Rariglobus</taxon>
    </lineage>
</organism>
<dbReference type="Pfam" id="PF07963">
    <property type="entry name" value="N_methyl"/>
    <property type="match status" value="1"/>
</dbReference>
<evidence type="ECO:0000256" key="1">
    <source>
        <dbReference type="ARBA" id="ARBA00022481"/>
    </source>
</evidence>
<sequence>MNTPVASLAPSRRRSAKSSRSSAFTLIELLTVIAIIGVLAAILIPVVGKVRDNAKSSQCITNLRQNGVAIQNYAADNKGVLPAAGFFISGSSNRIYSLSPYVTADTRHLLNSILPYITVTKSKSWDTQTLVGQSYAPTFDCPAFKGNAGESSYQADRYVAVSDGTEIQPWGWHYKAGSVFITNPKPLKTTLLPADKVAIRDRSLGITEPNHSGYQNALYFDWHVGRVATNN</sequence>
<accession>A0A556QSD0</accession>
<protein>
    <submittedName>
        <fullName evidence="4">DUF1559 domain-containing protein</fullName>
    </submittedName>
</protein>
<keyword evidence="1" id="KW-0488">Methylation</keyword>
<dbReference type="InterPro" id="IPR012902">
    <property type="entry name" value="N_methyl_site"/>
</dbReference>
<keyword evidence="2" id="KW-0812">Transmembrane</keyword>
<dbReference type="InterPro" id="IPR000983">
    <property type="entry name" value="Bac_GSPG_pilin"/>
</dbReference>
<dbReference type="InterPro" id="IPR011453">
    <property type="entry name" value="DUF1559"/>
</dbReference>
<keyword evidence="2" id="KW-1133">Transmembrane helix</keyword>
<dbReference type="EMBL" id="VMBG01000001">
    <property type="protein sequence ID" value="TSJ79548.1"/>
    <property type="molecule type" value="Genomic_DNA"/>
</dbReference>
<dbReference type="Proteomes" id="UP000315648">
    <property type="component" value="Unassembled WGS sequence"/>
</dbReference>
<dbReference type="InterPro" id="IPR045584">
    <property type="entry name" value="Pilin-like"/>
</dbReference>
<keyword evidence="5" id="KW-1185">Reference proteome</keyword>
<evidence type="ECO:0000313" key="4">
    <source>
        <dbReference type="EMBL" id="TSJ79548.1"/>
    </source>
</evidence>
<feature type="domain" description="DUF1559" evidence="3">
    <location>
        <begin position="50"/>
        <end position="165"/>
    </location>
</feature>
<proteinExistence type="predicted"/>
<dbReference type="SUPFAM" id="SSF54523">
    <property type="entry name" value="Pili subunits"/>
    <property type="match status" value="1"/>
</dbReference>
<dbReference type="AlphaFoldDB" id="A0A556QSD0"/>
<dbReference type="Gene3D" id="3.30.700.10">
    <property type="entry name" value="Glycoprotein, Type 4 Pilin"/>
    <property type="match status" value="1"/>
</dbReference>
<dbReference type="OrthoDB" id="285651at2"/>
<dbReference type="PANTHER" id="PTHR30093:SF2">
    <property type="entry name" value="TYPE II SECRETION SYSTEM PROTEIN H"/>
    <property type="match status" value="1"/>
</dbReference>
<name>A0A556QSD0_9BACT</name>
<dbReference type="Pfam" id="PF07596">
    <property type="entry name" value="SBP_bac_10"/>
    <property type="match status" value="1"/>
</dbReference>
<dbReference type="NCBIfam" id="TIGR02532">
    <property type="entry name" value="IV_pilin_GFxxxE"/>
    <property type="match status" value="1"/>
</dbReference>
<evidence type="ECO:0000259" key="3">
    <source>
        <dbReference type="Pfam" id="PF07596"/>
    </source>
</evidence>
<keyword evidence="2" id="KW-0472">Membrane</keyword>
<comment type="caution">
    <text evidence="4">The sequence shown here is derived from an EMBL/GenBank/DDBJ whole genome shotgun (WGS) entry which is preliminary data.</text>
</comment>
<dbReference type="GO" id="GO:0015628">
    <property type="term" value="P:protein secretion by the type II secretion system"/>
    <property type="evidence" value="ECO:0007669"/>
    <property type="project" value="InterPro"/>
</dbReference>
<dbReference type="RefSeq" id="WP_144230089.1">
    <property type="nucleotide sequence ID" value="NZ_CBCRVV010000015.1"/>
</dbReference>